<keyword evidence="1" id="KW-0732">Signal</keyword>
<dbReference type="EMBL" id="JAOYFC010000001">
    <property type="protein sequence ID" value="MCV6823881.1"/>
    <property type="molecule type" value="Genomic_DNA"/>
</dbReference>
<accession>A0AAE3IZP2</accession>
<gene>
    <name evidence="2" type="ORF">OH136_04860</name>
</gene>
<dbReference type="Proteomes" id="UP001208041">
    <property type="component" value="Unassembled WGS sequence"/>
</dbReference>
<organism evidence="2 3">
    <name type="scientific">Halocynthiibacter halioticoli</name>
    <dbReference type="NCBI Taxonomy" id="2986804"/>
    <lineage>
        <taxon>Bacteria</taxon>
        <taxon>Pseudomonadati</taxon>
        <taxon>Pseudomonadota</taxon>
        <taxon>Alphaproteobacteria</taxon>
        <taxon>Rhodobacterales</taxon>
        <taxon>Paracoccaceae</taxon>
        <taxon>Halocynthiibacter</taxon>
    </lineage>
</organism>
<keyword evidence="3" id="KW-1185">Reference proteome</keyword>
<dbReference type="PROSITE" id="PS51257">
    <property type="entry name" value="PROKAR_LIPOPROTEIN"/>
    <property type="match status" value="1"/>
</dbReference>
<proteinExistence type="predicted"/>
<comment type="caution">
    <text evidence="2">The sequence shown here is derived from an EMBL/GenBank/DDBJ whole genome shotgun (WGS) entry which is preliminary data.</text>
</comment>
<evidence type="ECO:0000256" key="1">
    <source>
        <dbReference type="SAM" id="SignalP"/>
    </source>
</evidence>
<evidence type="ECO:0000313" key="3">
    <source>
        <dbReference type="Proteomes" id="UP001208041"/>
    </source>
</evidence>
<sequence>MKHFKLISAAPIILSIAACTNTGASYQPVIDGPVGPNYGADLASCQNLAAQQGALSSDTAGKAAAGAGVAAASTAVFANSGNNVRDAAILGAAAGVTAGALDQNSKKEAIIRNCMAQRGYKVVG</sequence>
<protein>
    <submittedName>
        <fullName evidence="2">Glycine zipper family protein</fullName>
    </submittedName>
</protein>
<dbReference type="RefSeq" id="WP_263952710.1">
    <property type="nucleotide sequence ID" value="NZ_JAOYFC010000001.1"/>
</dbReference>
<feature type="chain" id="PRO_5042037993" evidence="1">
    <location>
        <begin position="25"/>
        <end position="124"/>
    </location>
</feature>
<evidence type="ECO:0000313" key="2">
    <source>
        <dbReference type="EMBL" id="MCV6823881.1"/>
    </source>
</evidence>
<dbReference type="AlphaFoldDB" id="A0AAE3IZP2"/>
<feature type="signal peptide" evidence="1">
    <location>
        <begin position="1"/>
        <end position="24"/>
    </location>
</feature>
<name>A0AAE3IZP2_9RHOB</name>
<reference evidence="2" key="1">
    <citation type="submission" date="2022-10" db="EMBL/GenBank/DDBJ databases">
        <authorList>
            <person name="Yue Y."/>
        </authorList>
    </citation>
    <scope>NUCLEOTIDE SEQUENCE</scope>
    <source>
        <strain evidence="2">Z654</strain>
    </source>
</reference>